<dbReference type="STRING" id="1262585.BJI46_04200"/>
<comment type="cofactor">
    <cofactor evidence="1">
        <name>Mn(2+)</name>
        <dbReference type="ChEBI" id="CHEBI:29035"/>
    </cofactor>
</comment>
<dbReference type="PANTHER" id="PTHR23114:SF17">
    <property type="entry name" value="M7GPPPN-MRNA HYDROLASE"/>
    <property type="match status" value="1"/>
</dbReference>
<accession>A0A1E7R310</accession>
<dbReference type="NCBIfam" id="NF001937">
    <property type="entry name" value="PRK00714.1-4"/>
    <property type="match status" value="1"/>
</dbReference>
<evidence type="ECO:0000256" key="4">
    <source>
        <dbReference type="HAMAP-Rule" id="MF_00298"/>
    </source>
</evidence>
<dbReference type="GO" id="GO:0005737">
    <property type="term" value="C:cytoplasm"/>
    <property type="evidence" value="ECO:0007669"/>
    <property type="project" value="TreeGrafter"/>
</dbReference>
<feature type="short sequence motif" description="Nudix box" evidence="4">
    <location>
        <begin position="38"/>
        <end position="59"/>
    </location>
</feature>
<keyword evidence="7" id="KW-1185">Reference proteome</keyword>
<protein>
    <recommendedName>
        <fullName evidence="4">RNA pyrophosphohydrolase</fullName>
        <ecNumber evidence="4">3.6.1.-</ecNumber>
    </recommendedName>
    <alternativeName>
        <fullName evidence="4">(Di)nucleoside polyphosphate hydrolase</fullName>
    </alternativeName>
</protein>
<dbReference type="PRINTS" id="PR00502">
    <property type="entry name" value="NUDIXFAMILY"/>
</dbReference>
<dbReference type="NCBIfam" id="NF001934">
    <property type="entry name" value="PRK00714.1-1"/>
    <property type="match status" value="1"/>
</dbReference>
<sequence length="167" mass="19610">MIDSEGFRPNVGIILANDAGQVLWAKRIGHNAWQFPQGGIQYGETPEQALYRELYEEVGLLPEHVDIIAQTRGWLRYRLPYRYIRTDSNPVCIGQKQKWFLLRLVGSQNNICLNTTEPAEFDEWQWVSYWYPLGQVVNFKRDVYRRALSELCIHMPVCLYNHQHNLG</sequence>
<comment type="similarity">
    <text evidence="4">Belongs to the Nudix hydrolase family. RppH subfamily.</text>
</comment>
<comment type="cofactor">
    <cofactor evidence="4">
        <name>a divalent metal cation</name>
        <dbReference type="ChEBI" id="CHEBI:60240"/>
    </cofactor>
</comment>
<comment type="function">
    <text evidence="4">Accelerates the degradation of transcripts by removing pyrophosphate from the 5'-end of triphosphorylated RNA, leading to a more labile monophosphorylated state that can stimulate subsequent ribonuclease cleavage.</text>
</comment>
<dbReference type="EMBL" id="MKKK01000045">
    <property type="protein sequence ID" value="OEY93652.1"/>
    <property type="molecule type" value="Genomic_DNA"/>
</dbReference>
<evidence type="ECO:0000256" key="3">
    <source>
        <dbReference type="ARBA" id="ARBA00022801"/>
    </source>
</evidence>
<name>A0A1E7R310_9GAMM</name>
<dbReference type="InterPro" id="IPR015797">
    <property type="entry name" value="NUDIX_hydrolase-like_dom_sf"/>
</dbReference>
<dbReference type="InterPro" id="IPR020476">
    <property type="entry name" value="Nudix_hydrolase"/>
</dbReference>
<dbReference type="Pfam" id="PF00293">
    <property type="entry name" value="NUDIX"/>
    <property type="match status" value="1"/>
</dbReference>
<dbReference type="InterPro" id="IPR022927">
    <property type="entry name" value="RppH"/>
</dbReference>
<dbReference type="NCBIfam" id="NF001938">
    <property type="entry name" value="PRK00714.1-5"/>
    <property type="match status" value="1"/>
</dbReference>
<dbReference type="GO" id="GO:0034353">
    <property type="term" value="F:mRNA 5'-diphosphatase activity"/>
    <property type="evidence" value="ECO:0007669"/>
    <property type="project" value="UniProtKB-ARBA"/>
</dbReference>
<comment type="caution">
    <text evidence="6">The sequence shown here is derived from an EMBL/GenBank/DDBJ whole genome shotgun (WGS) entry which is preliminary data.</text>
</comment>
<dbReference type="RefSeq" id="WP_070070467.1">
    <property type="nucleotide sequence ID" value="NZ_MKKK01000045.1"/>
</dbReference>
<evidence type="ECO:0000256" key="1">
    <source>
        <dbReference type="ARBA" id="ARBA00001936"/>
    </source>
</evidence>
<comment type="cofactor">
    <cofactor evidence="2">
        <name>Mg(2+)</name>
        <dbReference type="ChEBI" id="CHEBI:18420"/>
    </cofactor>
</comment>
<evidence type="ECO:0000313" key="6">
    <source>
        <dbReference type="EMBL" id="OEY93652.1"/>
    </source>
</evidence>
<dbReference type="SUPFAM" id="SSF55811">
    <property type="entry name" value="Nudix"/>
    <property type="match status" value="1"/>
</dbReference>
<proteinExistence type="inferred from homology"/>
<dbReference type="CDD" id="cd03671">
    <property type="entry name" value="NUDIX_Ap4A_hydrolase_plant_like"/>
    <property type="match status" value="1"/>
</dbReference>
<dbReference type="HAMAP" id="MF_00298">
    <property type="entry name" value="Nudix_RppH"/>
    <property type="match status" value="1"/>
</dbReference>
<dbReference type="PANTHER" id="PTHR23114">
    <property type="entry name" value="M7GPPPN-MRNA HYDROLASE"/>
    <property type="match status" value="1"/>
</dbReference>
<dbReference type="AlphaFoldDB" id="A0A1E7R310"/>
<dbReference type="GO" id="GO:0006402">
    <property type="term" value="P:mRNA catabolic process"/>
    <property type="evidence" value="ECO:0007669"/>
    <property type="project" value="TreeGrafter"/>
</dbReference>
<evidence type="ECO:0000313" key="7">
    <source>
        <dbReference type="Proteomes" id="UP000185895"/>
    </source>
</evidence>
<organism evidence="6 7">
    <name type="scientific">Acinetobacter qingfengensis</name>
    <dbReference type="NCBI Taxonomy" id="1262585"/>
    <lineage>
        <taxon>Bacteria</taxon>
        <taxon>Pseudomonadati</taxon>
        <taxon>Pseudomonadota</taxon>
        <taxon>Gammaproteobacteria</taxon>
        <taxon>Moraxellales</taxon>
        <taxon>Moraxellaceae</taxon>
        <taxon>Acinetobacter</taxon>
    </lineage>
</organism>
<feature type="domain" description="Nudix hydrolase" evidence="5">
    <location>
        <begin position="6"/>
        <end position="149"/>
    </location>
</feature>
<reference evidence="6 7" key="1">
    <citation type="submission" date="2016-09" db="EMBL/GenBank/DDBJ databases">
        <authorList>
            <person name="Capua I."/>
            <person name="De Benedictis P."/>
            <person name="Joannis T."/>
            <person name="Lombin L.H."/>
            <person name="Cattoli G."/>
        </authorList>
    </citation>
    <scope>NUCLEOTIDE SEQUENCE [LARGE SCALE GENOMIC DNA]</scope>
    <source>
        <strain evidence="6 7">ANC 4671</strain>
    </source>
</reference>
<evidence type="ECO:0000259" key="5">
    <source>
        <dbReference type="PROSITE" id="PS51462"/>
    </source>
</evidence>
<evidence type="ECO:0000256" key="2">
    <source>
        <dbReference type="ARBA" id="ARBA00001946"/>
    </source>
</evidence>
<dbReference type="OrthoDB" id="9816040at2"/>
<gene>
    <name evidence="4" type="primary">rppH</name>
    <name evidence="4" type="synonym">nudH</name>
    <name evidence="6" type="ORF">BJI46_04200</name>
</gene>
<dbReference type="FunFam" id="3.90.79.10:FF:000001">
    <property type="entry name" value="RNA pyrophosphohydrolase"/>
    <property type="match status" value="1"/>
</dbReference>
<dbReference type="Proteomes" id="UP000185895">
    <property type="component" value="Unassembled WGS sequence"/>
</dbReference>
<keyword evidence="3 4" id="KW-0378">Hydrolase</keyword>
<dbReference type="InterPro" id="IPR020084">
    <property type="entry name" value="NUDIX_hydrolase_CS"/>
</dbReference>
<dbReference type="InterPro" id="IPR000086">
    <property type="entry name" value="NUDIX_hydrolase_dom"/>
</dbReference>
<dbReference type="PROSITE" id="PS51462">
    <property type="entry name" value="NUDIX"/>
    <property type="match status" value="1"/>
</dbReference>
<dbReference type="EC" id="3.6.1.-" evidence="4"/>
<dbReference type="PROSITE" id="PS00893">
    <property type="entry name" value="NUDIX_BOX"/>
    <property type="match status" value="1"/>
</dbReference>
<dbReference type="Gene3D" id="3.90.79.10">
    <property type="entry name" value="Nucleoside Triphosphate Pyrophosphohydrolase"/>
    <property type="match status" value="1"/>
</dbReference>